<dbReference type="SUPFAM" id="SSF57903">
    <property type="entry name" value="FYVE/PHD zinc finger"/>
    <property type="match status" value="1"/>
</dbReference>
<evidence type="ECO:0000256" key="5">
    <source>
        <dbReference type="ARBA" id="ARBA00023004"/>
    </source>
</evidence>
<dbReference type="InterPro" id="IPR001965">
    <property type="entry name" value="Znf_PHD"/>
</dbReference>
<dbReference type="InterPro" id="IPR017956">
    <property type="entry name" value="AT_hook_DNA-bd_motif"/>
</dbReference>
<dbReference type="InterPro" id="IPR019786">
    <property type="entry name" value="Zinc_finger_PHD-type_CS"/>
</dbReference>
<evidence type="ECO:0000256" key="4">
    <source>
        <dbReference type="ARBA" id="ARBA00022833"/>
    </source>
</evidence>
<comment type="subcellular location">
    <subcellularLocation>
        <location evidence="1">Nucleus</location>
    </subcellularLocation>
</comment>
<dbReference type="InterPro" id="IPR003347">
    <property type="entry name" value="JmjC_dom"/>
</dbReference>
<evidence type="ECO:0000259" key="9">
    <source>
        <dbReference type="PROSITE" id="PS50016"/>
    </source>
</evidence>
<dbReference type="SMART" id="SM01014">
    <property type="entry name" value="ARID"/>
    <property type="match status" value="1"/>
</dbReference>
<organism evidence="13 14">
    <name type="scientific">Aphanomyces euteiches</name>
    <dbReference type="NCBI Taxonomy" id="100861"/>
    <lineage>
        <taxon>Eukaryota</taxon>
        <taxon>Sar</taxon>
        <taxon>Stramenopiles</taxon>
        <taxon>Oomycota</taxon>
        <taxon>Saprolegniomycetes</taxon>
        <taxon>Saprolegniales</taxon>
        <taxon>Verrucalvaceae</taxon>
        <taxon>Aphanomyces</taxon>
    </lineage>
</organism>
<dbReference type="GO" id="GO:0008270">
    <property type="term" value="F:zinc ion binding"/>
    <property type="evidence" value="ECO:0007669"/>
    <property type="project" value="UniProtKB-KW"/>
</dbReference>
<dbReference type="Pfam" id="PF00628">
    <property type="entry name" value="PHD"/>
    <property type="match status" value="1"/>
</dbReference>
<evidence type="ECO:0000313" key="14">
    <source>
        <dbReference type="Proteomes" id="UP000481153"/>
    </source>
</evidence>
<dbReference type="PROSITE" id="PS51184">
    <property type="entry name" value="JMJC"/>
    <property type="match status" value="1"/>
</dbReference>
<keyword evidence="4" id="KW-0862">Zinc</keyword>
<reference evidence="13 14" key="1">
    <citation type="submission" date="2019-07" db="EMBL/GenBank/DDBJ databases">
        <title>Genomics analysis of Aphanomyces spp. identifies a new class of oomycete effector associated with host adaptation.</title>
        <authorList>
            <person name="Gaulin E."/>
        </authorList>
    </citation>
    <scope>NUCLEOTIDE SEQUENCE [LARGE SCALE GENOMIC DNA]</scope>
    <source>
        <strain evidence="13 14">ATCC 201684</strain>
    </source>
</reference>
<dbReference type="AlphaFoldDB" id="A0A6G0WE46"/>
<feature type="domain" description="ARID" evidence="10">
    <location>
        <begin position="83"/>
        <end position="180"/>
    </location>
</feature>
<dbReference type="InterPro" id="IPR013083">
    <property type="entry name" value="Znf_RING/FYVE/PHD"/>
</dbReference>
<dbReference type="InterPro" id="IPR019787">
    <property type="entry name" value="Znf_PHD-finger"/>
</dbReference>
<evidence type="ECO:0000256" key="2">
    <source>
        <dbReference type="ARBA" id="ARBA00022723"/>
    </source>
</evidence>
<dbReference type="Gene3D" id="1.10.150.60">
    <property type="entry name" value="ARID DNA-binding domain"/>
    <property type="match status" value="1"/>
</dbReference>
<dbReference type="InterPro" id="IPR001606">
    <property type="entry name" value="ARID_dom"/>
</dbReference>
<dbReference type="SUPFAM" id="SSF51197">
    <property type="entry name" value="Clavaminate synthase-like"/>
    <property type="match status" value="1"/>
</dbReference>
<dbReference type="GO" id="GO:0005634">
    <property type="term" value="C:nucleus"/>
    <property type="evidence" value="ECO:0007669"/>
    <property type="project" value="UniProtKB-SubCell"/>
</dbReference>
<dbReference type="Gene3D" id="2.60.120.650">
    <property type="entry name" value="Cupin"/>
    <property type="match status" value="1"/>
</dbReference>
<dbReference type="Gene3D" id="3.30.40.10">
    <property type="entry name" value="Zinc/RING finger domain, C3HC4 (zinc finger)"/>
    <property type="match status" value="1"/>
</dbReference>
<evidence type="ECO:0000259" key="10">
    <source>
        <dbReference type="PROSITE" id="PS51011"/>
    </source>
</evidence>
<dbReference type="GO" id="GO:0003677">
    <property type="term" value="F:DNA binding"/>
    <property type="evidence" value="ECO:0007669"/>
    <property type="project" value="InterPro"/>
</dbReference>
<dbReference type="VEuPathDB" id="FungiDB:AeMF1_012793"/>
<evidence type="ECO:0000256" key="3">
    <source>
        <dbReference type="ARBA" id="ARBA00022771"/>
    </source>
</evidence>
<evidence type="ECO:0000259" key="12">
    <source>
        <dbReference type="PROSITE" id="PS51184"/>
    </source>
</evidence>
<name>A0A6G0WE46_9STRA</name>
<dbReference type="SMART" id="SM00249">
    <property type="entry name" value="PHD"/>
    <property type="match status" value="1"/>
</dbReference>
<protein>
    <recommendedName>
        <fullName evidence="15">[Histone H3]-trimethyl-L-lysine(4) demethylase</fullName>
    </recommendedName>
</protein>
<evidence type="ECO:0000256" key="1">
    <source>
        <dbReference type="ARBA" id="ARBA00004123"/>
    </source>
</evidence>
<dbReference type="SMART" id="SM00545">
    <property type="entry name" value="JmjN"/>
    <property type="match status" value="1"/>
</dbReference>
<dbReference type="SMART" id="SM00501">
    <property type="entry name" value="BRIGHT"/>
    <property type="match status" value="1"/>
</dbReference>
<evidence type="ECO:0008006" key="15">
    <source>
        <dbReference type="Google" id="ProtNLM"/>
    </source>
</evidence>
<dbReference type="PROSITE" id="PS51183">
    <property type="entry name" value="JMJN"/>
    <property type="match status" value="1"/>
</dbReference>
<dbReference type="SMART" id="SM00384">
    <property type="entry name" value="AT_hook"/>
    <property type="match status" value="2"/>
</dbReference>
<dbReference type="PANTHER" id="PTHR10694:SF33">
    <property type="entry name" value="LYSINE-SPECIFIC DEMETHYLASE 5"/>
    <property type="match status" value="1"/>
</dbReference>
<sequence>MANEEKMAESDGYICPPCRIYYPTPQEFINPLTYIASIRAEASQTGICKIVPPQGWRPPFAVNEKKFRFRTRLQPLNSIEGNSRQEGKFLESLRMFLYRKGTPMHELPTLNGKVANLSLLYKIVVDQGGYEAVTQQSSWSSVVHNLHELTDLLEVPCSTIEEDTRSLYSTWLLPYEIHQKGLEKSTSKIQNQGDVVNSPEHPSGTALPVKRGRGRPKKVDLSDGSNVGSPTPCSPPDQRVESNESAQSTPIIFPGLIKRGRGRPRKGATSAIRILSSDVPEDVDPAELEPSALAADPERNSRLDPPMVRVGQKFYRSYQGGTTILGEVKKVIGGKKPTVSVEYAGGSKETISYGSMQLLLANGKDSASAELVLTNQICQYCLRGDCWEKMLLCDSCNGGYHIFCLCRPLAEVPQGDWYCELCMAEHEKESNTVSSEKFGFEMGAEYTLASFKAKADEWQQAYFQSSTIPTIQELEKEYWRVLLTPHQKIQVEYGSDIDTAAMGSGFPTIEKVRKVRNRLLDRYNSVHGNTNRDEDPNELGLRRLLAEGLNMDTESNFDYINQIDMYAHSPWNLTNLPKLNGSMLQYLDENIKGVMVPWMYVGMCFSTFCWHVEDHNFYSISYLHRGAPKTWYGVPGHAAAKMEEVMRKITPNLFGTQPDLHMQLVTMFSPTMLRKHGIPVYRATHEPNEFIVTFPSAYHSGYNNGFNLAEAVNFATPDWISWGHVAVQNYKK</sequence>
<evidence type="ECO:0000256" key="6">
    <source>
        <dbReference type="ARBA" id="ARBA00023242"/>
    </source>
</evidence>
<dbReference type="PROSITE" id="PS51011">
    <property type="entry name" value="ARID"/>
    <property type="match status" value="1"/>
</dbReference>
<keyword evidence="14" id="KW-1185">Reference proteome</keyword>
<keyword evidence="5" id="KW-0408">Iron</keyword>
<evidence type="ECO:0000256" key="7">
    <source>
        <dbReference type="PROSITE-ProRule" id="PRU00146"/>
    </source>
</evidence>
<dbReference type="InterPro" id="IPR036431">
    <property type="entry name" value="ARID_dom_sf"/>
</dbReference>
<evidence type="ECO:0000259" key="11">
    <source>
        <dbReference type="PROSITE" id="PS51183"/>
    </source>
</evidence>
<dbReference type="Pfam" id="PF01388">
    <property type="entry name" value="ARID"/>
    <property type="match status" value="1"/>
</dbReference>
<dbReference type="GO" id="GO:0010468">
    <property type="term" value="P:regulation of gene expression"/>
    <property type="evidence" value="ECO:0007669"/>
    <property type="project" value="TreeGrafter"/>
</dbReference>
<dbReference type="PROSITE" id="PS01359">
    <property type="entry name" value="ZF_PHD_1"/>
    <property type="match status" value="1"/>
</dbReference>
<dbReference type="EMBL" id="VJMJ01000254">
    <property type="protein sequence ID" value="KAF0724947.1"/>
    <property type="molecule type" value="Genomic_DNA"/>
</dbReference>
<accession>A0A6G0WE46</accession>
<feature type="domain" description="JmjC" evidence="12">
    <location>
        <begin position="565"/>
        <end position="731"/>
    </location>
</feature>
<dbReference type="Proteomes" id="UP000481153">
    <property type="component" value="Unassembled WGS sequence"/>
</dbReference>
<keyword evidence="3 7" id="KW-0863">Zinc-finger</keyword>
<dbReference type="Pfam" id="PF02375">
    <property type="entry name" value="JmjN"/>
    <property type="match status" value="1"/>
</dbReference>
<evidence type="ECO:0000256" key="8">
    <source>
        <dbReference type="SAM" id="MobiDB-lite"/>
    </source>
</evidence>
<dbReference type="GO" id="GO:0000785">
    <property type="term" value="C:chromatin"/>
    <property type="evidence" value="ECO:0007669"/>
    <property type="project" value="TreeGrafter"/>
</dbReference>
<dbReference type="InterPro" id="IPR011011">
    <property type="entry name" value="Znf_FYVE_PHD"/>
</dbReference>
<dbReference type="InterPro" id="IPR003349">
    <property type="entry name" value="JmjN"/>
</dbReference>
<dbReference type="PANTHER" id="PTHR10694">
    <property type="entry name" value="LYSINE-SPECIFIC DEMETHYLASE"/>
    <property type="match status" value="1"/>
</dbReference>
<feature type="domain" description="JmjN" evidence="11">
    <location>
        <begin position="18"/>
        <end position="59"/>
    </location>
</feature>
<feature type="domain" description="PHD-type" evidence="9">
    <location>
        <begin position="375"/>
        <end position="425"/>
    </location>
</feature>
<dbReference type="GO" id="GO:0141052">
    <property type="term" value="F:histone H3 demethylase activity"/>
    <property type="evidence" value="ECO:0007669"/>
    <property type="project" value="UniProtKB-ARBA"/>
</dbReference>
<gene>
    <name evidence="13" type="ORF">Ae201684_016507</name>
</gene>
<dbReference type="Pfam" id="PF02373">
    <property type="entry name" value="JmjC"/>
    <property type="match status" value="1"/>
</dbReference>
<keyword evidence="6" id="KW-0539">Nucleus</keyword>
<evidence type="ECO:0000313" key="13">
    <source>
        <dbReference type="EMBL" id="KAF0724947.1"/>
    </source>
</evidence>
<dbReference type="SMART" id="SM00558">
    <property type="entry name" value="JmjC"/>
    <property type="match status" value="1"/>
</dbReference>
<feature type="region of interest" description="Disordered" evidence="8">
    <location>
        <begin position="184"/>
        <end position="264"/>
    </location>
</feature>
<dbReference type="CDD" id="cd15543">
    <property type="entry name" value="PHD_RSF1"/>
    <property type="match status" value="1"/>
</dbReference>
<dbReference type="PROSITE" id="PS50016">
    <property type="entry name" value="ZF_PHD_2"/>
    <property type="match status" value="1"/>
</dbReference>
<keyword evidence="2" id="KW-0479">Metal-binding</keyword>
<proteinExistence type="predicted"/>
<dbReference type="SUPFAM" id="SSF46774">
    <property type="entry name" value="ARID-like"/>
    <property type="match status" value="1"/>
</dbReference>
<comment type="caution">
    <text evidence="13">The sequence shown here is derived from an EMBL/GenBank/DDBJ whole genome shotgun (WGS) entry which is preliminary data.</text>
</comment>